<dbReference type="InterPro" id="IPR004330">
    <property type="entry name" value="FAR1_DNA_bnd_dom"/>
</dbReference>
<feature type="compositionally biased region" description="Acidic residues" evidence="1">
    <location>
        <begin position="1"/>
        <end position="15"/>
    </location>
</feature>
<organism evidence="3 4">
    <name type="scientific">Oldenlandia corymbosa var. corymbosa</name>
    <dbReference type="NCBI Taxonomy" id="529605"/>
    <lineage>
        <taxon>Eukaryota</taxon>
        <taxon>Viridiplantae</taxon>
        <taxon>Streptophyta</taxon>
        <taxon>Embryophyta</taxon>
        <taxon>Tracheophyta</taxon>
        <taxon>Spermatophyta</taxon>
        <taxon>Magnoliopsida</taxon>
        <taxon>eudicotyledons</taxon>
        <taxon>Gunneridae</taxon>
        <taxon>Pentapetalae</taxon>
        <taxon>asterids</taxon>
        <taxon>lamiids</taxon>
        <taxon>Gentianales</taxon>
        <taxon>Rubiaceae</taxon>
        <taxon>Rubioideae</taxon>
        <taxon>Spermacoceae</taxon>
        <taxon>Hedyotis-Oldenlandia complex</taxon>
        <taxon>Oldenlandia</taxon>
    </lineage>
</organism>
<evidence type="ECO:0000256" key="1">
    <source>
        <dbReference type="SAM" id="MobiDB-lite"/>
    </source>
</evidence>
<evidence type="ECO:0000313" key="4">
    <source>
        <dbReference type="Proteomes" id="UP001161247"/>
    </source>
</evidence>
<reference evidence="3" key="1">
    <citation type="submission" date="2023-03" db="EMBL/GenBank/DDBJ databases">
        <authorList>
            <person name="Julca I."/>
        </authorList>
    </citation>
    <scope>NUCLEOTIDE SEQUENCE</scope>
</reference>
<keyword evidence="4" id="KW-1185">Reference proteome</keyword>
<dbReference type="Proteomes" id="UP001161247">
    <property type="component" value="Chromosome 2"/>
</dbReference>
<name>A0AAV1CL03_OLDCO</name>
<feature type="domain" description="FAR1" evidence="2">
    <location>
        <begin position="52"/>
        <end position="135"/>
    </location>
</feature>
<proteinExistence type="predicted"/>
<sequence>MIMPVDEDPSVDDNAETVKSADGNGHVSSLENSNVEPDIGMEFESEEAARVFYARYATHLRFHIRVDKARYSEQDGKLIYRALGCNKQGFRRFRPGVMKPKPVTREGCKATVVWREKTDKWVVTKFIKEHCHPLVVTPTPAKTCQATLLSQIPISQMSDDKDLMIRELTAELHRERKRSAAIQRVLETVLTDVEEHSNYQREV</sequence>
<dbReference type="EMBL" id="OX459119">
    <property type="protein sequence ID" value="CAI9096035.1"/>
    <property type="molecule type" value="Genomic_DNA"/>
</dbReference>
<dbReference type="Pfam" id="PF03101">
    <property type="entry name" value="FAR1"/>
    <property type="match status" value="1"/>
</dbReference>
<dbReference type="PANTHER" id="PTHR46328:SF14">
    <property type="entry name" value="FAR-RED IMPAIRED RESPONSIVE (FAR1) FAMILY PROTEIN"/>
    <property type="match status" value="1"/>
</dbReference>
<accession>A0AAV1CL03</accession>
<protein>
    <submittedName>
        <fullName evidence="3">OLC1v1032100C3</fullName>
    </submittedName>
</protein>
<dbReference type="PANTHER" id="PTHR46328">
    <property type="entry name" value="FAR-RED IMPAIRED RESPONSIVE (FAR1) FAMILY PROTEIN-RELATED"/>
    <property type="match status" value="1"/>
</dbReference>
<gene>
    <name evidence="3" type="ORF">OLC1_LOCUS6881</name>
</gene>
<dbReference type="AlphaFoldDB" id="A0AAV1CL03"/>
<feature type="region of interest" description="Disordered" evidence="1">
    <location>
        <begin position="1"/>
        <end position="33"/>
    </location>
</feature>
<evidence type="ECO:0000259" key="2">
    <source>
        <dbReference type="Pfam" id="PF03101"/>
    </source>
</evidence>
<evidence type="ECO:0000313" key="3">
    <source>
        <dbReference type="EMBL" id="CAI9096035.1"/>
    </source>
</evidence>